<keyword evidence="2" id="KW-1133">Transmembrane helix</keyword>
<name>A0AAU8K0Q3_9ACTN</name>
<dbReference type="GO" id="GO:0004222">
    <property type="term" value="F:metalloendopeptidase activity"/>
    <property type="evidence" value="ECO:0007669"/>
    <property type="project" value="TreeGrafter"/>
</dbReference>
<evidence type="ECO:0000259" key="3">
    <source>
        <dbReference type="Pfam" id="PF01551"/>
    </source>
</evidence>
<feature type="domain" description="M23ase beta-sheet core" evidence="3">
    <location>
        <begin position="152"/>
        <end position="246"/>
    </location>
</feature>
<dbReference type="EMBL" id="CP159872">
    <property type="protein sequence ID" value="XCM80843.1"/>
    <property type="molecule type" value="Genomic_DNA"/>
</dbReference>
<feature type="transmembrane region" description="Helical" evidence="2">
    <location>
        <begin position="37"/>
        <end position="58"/>
    </location>
</feature>
<dbReference type="Gene3D" id="2.70.70.10">
    <property type="entry name" value="Glucose Permease (Domain IIA)"/>
    <property type="match status" value="1"/>
</dbReference>
<keyword evidence="2" id="KW-0812">Transmembrane</keyword>
<evidence type="ECO:0000256" key="1">
    <source>
        <dbReference type="SAM" id="MobiDB-lite"/>
    </source>
</evidence>
<sequence>MASTYSETSTTAGTQVLEHPAEPEGARHRMPRQSRGSAPLLGVTAMTAALGATAFAAAPSATAQAPSVASPDEASESVLSADPGLALAARIQQQADSQRTAAEENARIAAAQEAQAKRAAQEAERQRALALPVADYELTAHYGQSGVHWAHLHTGMDFAAPTGTKVTALGAGTITSAGWSGSYGYRVIETLPDGTEIWYCHLSRIAKSSGQVQAGTVIGAVGATGNVTGPHLHMEVRPGGGAPVDPEPWLRAHGLNP</sequence>
<dbReference type="InterPro" id="IPR050570">
    <property type="entry name" value="Cell_wall_metabolism_enzyme"/>
</dbReference>
<feature type="region of interest" description="Disordered" evidence="1">
    <location>
        <begin position="237"/>
        <end position="257"/>
    </location>
</feature>
<evidence type="ECO:0000256" key="2">
    <source>
        <dbReference type="SAM" id="Phobius"/>
    </source>
</evidence>
<dbReference type="InterPro" id="IPR016047">
    <property type="entry name" value="M23ase_b-sheet_dom"/>
</dbReference>
<dbReference type="AlphaFoldDB" id="A0AAU8K0Q3"/>
<dbReference type="InterPro" id="IPR011055">
    <property type="entry name" value="Dup_hybrid_motif"/>
</dbReference>
<organism evidence="4">
    <name type="scientific">Kitasatospora camelliae</name>
    <dbReference type="NCBI Taxonomy" id="3156397"/>
    <lineage>
        <taxon>Bacteria</taxon>
        <taxon>Bacillati</taxon>
        <taxon>Actinomycetota</taxon>
        <taxon>Actinomycetes</taxon>
        <taxon>Kitasatosporales</taxon>
        <taxon>Streptomycetaceae</taxon>
        <taxon>Kitasatospora</taxon>
    </lineage>
</organism>
<accession>A0AAU8K0Q3</accession>
<dbReference type="RefSeq" id="WP_354641777.1">
    <property type="nucleotide sequence ID" value="NZ_CP159872.1"/>
</dbReference>
<proteinExistence type="predicted"/>
<dbReference type="PANTHER" id="PTHR21666">
    <property type="entry name" value="PEPTIDASE-RELATED"/>
    <property type="match status" value="1"/>
</dbReference>
<dbReference type="Pfam" id="PF01551">
    <property type="entry name" value="Peptidase_M23"/>
    <property type="match status" value="1"/>
</dbReference>
<dbReference type="CDD" id="cd12797">
    <property type="entry name" value="M23_peptidase"/>
    <property type="match status" value="1"/>
</dbReference>
<dbReference type="KEGG" id="kcm:ABWK59_18940"/>
<feature type="region of interest" description="Disordered" evidence="1">
    <location>
        <begin position="1"/>
        <end position="36"/>
    </location>
</feature>
<gene>
    <name evidence="4" type="ORF">ABWK59_18940</name>
</gene>
<dbReference type="SUPFAM" id="SSF51261">
    <property type="entry name" value="Duplicated hybrid motif"/>
    <property type="match status" value="1"/>
</dbReference>
<dbReference type="PANTHER" id="PTHR21666:SF270">
    <property type="entry name" value="MUREIN HYDROLASE ACTIVATOR ENVC"/>
    <property type="match status" value="1"/>
</dbReference>
<keyword evidence="2" id="KW-0472">Membrane</keyword>
<feature type="compositionally biased region" description="Polar residues" evidence="1">
    <location>
        <begin position="1"/>
        <end position="14"/>
    </location>
</feature>
<protein>
    <submittedName>
        <fullName evidence="4">Peptidoglycan DD-metalloendopeptidase family protein</fullName>
    </submittedName>
</protein>
<reference evidence="4" key="1">
    <citation type="submission" date="2024-06" db="EMBL/GenBank/DDBJ databases">
        <title>The genome sequences of Kitasatospora sp. strain HUAS MG31.</title>
        <authorList>
            <person name="Mo P."/>
        </authorList>
    </citation>
    <scope>NUCLEOTIDE SEQUENCE</scope>
    <source>
        <strain evidence="4">HUAS MG31</strain>
    </source>
</reference>
<dbReference type="FunFam" id="2.70.70.10:FF:000013">
    <property type="entry name" value="Peptidase family M23"/>
    <property type="match status" value="1"/>
</dbReference>
<evidence type="ECO:0000313" key="4">
    <source>
        <dbReference type="EMBL" id="XCM80843.1"/>
    </source>
</evidence>